<dbReference type="PANTHER" id="PTHR11280">
    <property type="entry name" value="GLUCOSAMINE-6-PHOSPHATE ISOMERASE"/>
    <property type="match status" value="1"/>
</dbReference>
<evidence type="ECO:0000313" key="4">
    <source>
        <dbReference type="EMBL" id="BDU78073.1"/>
    </source>
</evidence>
<gene>
    <name evidence="4" type="primary">nagB_2</name>
    <name evidence="2" type="synonym">nagB</name>
    <name evidence="4" type="ORF">METESE_30310</name>
</gene>
<dbReference type="PANTHER" id="PTHR11280:SF5">
    <property type="entry name" value="GLUCOSAMINE-6-PHOSPHATE ISOMERASE"/>
    <property type="match status" value="1"/>
</dbReference>
<dbReference type="Gene3D" id="3.40.50.1360">
    <property type="match status" value="1"/>
</dbReference>
<dbReference type="GO" id="GO:0004342">
    <property type="term" value="F:glucosamine-6-phosphate deaminase activity"/>
    <property type="evidence" value="ECO:0007669"/>
    <property type="project" value="UniProtKB-UniRule"/>
</dbReference>
<dbReference type="InterPro" id="IPR018321">
    <property type="entry name" value="Glucosamine6P_isomerase_CS"/>
</dbReference>
<name>A0AA48H8V6_9BACT</name>
<dbReference type="KEGG" id="msea:METESE_30310"/>
<keyword evidence="2" id="KW-0119">Carbohydrate metabolism</keyword>
<feature type="active site" description="Proton acceptor; for ring-opening step" evidence="2">
    <location>
        <position position="138"/>
    </location>
</feature>
<comment type="catalytic activity">
    <reaction evidence="2">
        <text>alpha-D-glucosamine 6-phosphate + H2O = beta-D-fructose 6-phosphate + NH4(+)</text>
        <dbReference type="Rhea" id="RHEA:12172"/>
        <dbReference type="ChEBI" id="CHEBI:15377"/>
        <dbReference type="ChEBI" id="CHEBI:28938"/>
        <dbReference type="ChEBI" id="CHEBI:57634"/>
        <dbReference type="ChEBI" id="CHEBI:75989"/>
        <dbReference type="EC" id="3.5.99.6"/>
    </reaction>
</comment>
<evidence type="ECO:0000256" key="1">
    <source>
        <dbReference type="ARBA" id="ARBA00022801"/>
    </source>
</evidence>
<dbReference type="GO" id="GO:0042802">
    <property type="term" value="F:identical protein binding"/>
    <property type="evidence" value="ECO:0007669"/>
    <property type="project" value="TreeGrafter"/>
</dbReference>
<dbReference type="CDD" id="cd01399">
    <property type="entry name" value="GlcN6P_deaminase"/>
    <property type="match status" value="1"/>
</dbReference>
<dbReference type="PROSITE" id="PS01161">
    <property type="entry name" value="GLC_GALNAC_ISOMERASE"/>
    <property type="match status" value="1"/>
</dbReference>
<dbReference type="SUPFAM" id="SSF100950">
    <property type="entry name" value="NagB/RpiA/CoA transferase-like"/>
    <property type="match status" value="1"/>
</dbReference>
<comment type="function">
    <text evidence="2">Catalyzes the reversible isomerization-deamination of glucosamine 6-phosphate (GlcN6P) to form fructose 6-phosphate (Fru6P) and ammonium ion.</text>
</comment>
<dbReference type="EMBL" id="AP027081">
    <property type="protein sequence ID" value="BDU78073.1"/>
    <property type="molecule type" value="Genomic_DNA"/>
</dbReference>
<dbReference type="GO" id="GO:0005975">
    <property type="term" value="P:carbohydrate metabolic process"/>
    <property type="evidence" value="ECO:0007669"/>
    <property type="project" value="InterPro"/>
</dbReference>
<dbReference type="GO" id="GO:0019262">
    <property type="term" value="P:N-acetylneuraminate catabolic process"/>
    <property type="evidence" value="ECO:0007669"/>
    <property type="project" value="UniProtKB-UniRule"/>
</dbReference>
<feature type="domain" description="Glucosamine/galactosamine-6-phosphate isomerase" evidence="3">
    <location>
        <begin position="11"/>
        <end position="215"/>
    </location>
</feature>
<dbReference type="Proteomes" id="UP001228113">
    <property type="component" value="Chromosome"/>
</dbReference>
<dbReference type="EC" id="3.5.99.6" evidence="2"/>
<protein>
    <recommendedName>
        <fullName evidence="2">Glucosamine-6-phosphate deaminase</fullName>
        <ecNumber evidence="2">3.5.99.6</ecNumber>
    </recommendedName>
    <alternativeName>
        <fullName evidence="2">GlcN6P deaminase</fullName>
        <shortName evidence="2">GNPDA</shortName>
    </alternativeName>
    <alternativeName>
        <fullName evidence="2">Glucosamine-6-phosphate isomerase</fullName>
    </alternativeName>
</protein>
<reference evidence="4" key="1">
    <citation type="journal article" date="2023" name="Int. J. Syst. Evol. Microbiol.">
        <title>Mesoterricola silvestris gen. nov., sp. nov., Mesoterricola sediminis sp. nov., Geothrix oryzae sp. nov., Geothrix edaphica sp. nov., Geothrix rubra sp. nov., and Geothrix limicola sp. nov., six novel members of Acidobacteriota isolated from soils.</title>
        <authorList>
            <person name="Itoh H."/>
            <person name="Sugisawa Y."/>
            <person name="Mise K."/>
            <person name="Xu Z."/>
            <person name="Kuniyasu M."/>
            <person name="Ushijima N."/>
            <person name="Kawano K."/>
            <person name="Kobayashi E."/>
            <person name="Shiratori Y."/>
            <person name="Masuda Y."/>
            <person name="Senoo K."/>
        </authorList>
    </citation>
    <scope>NUCLEOTIDE SEQUENCE</scope>
    <source>
        <strain evidence="4">W786</strain>
    </source>
</reference>
<comment type="similarity">
    <text evidence="2">Belongs to the glucosamine/galactosamine-6-phosphate isomerase family. NagB subfamily.</text>
</comment>
<dbReference type="InterPro" id="IPR037171">
    <property type="entry name" value="NagB/RpiA_transferase-like"/>
</dbReference>
<dbReference type="AlphaFoldDB" id="A0AA48H8V6"/>
<accession>A0AA48H8V6</accession>
<dbReference type="HAMAP" id="MF_01241">
    <property type="entry name" value="GlcN6P_deamin"/>
    <property type="match status" value="1"/>
</dbReference>
<evidence type="ECO:0000313" key="5">
    <source>
        <dbReference type="Proteomes" id="UP001228113"/>
    </source>
</evidence>
<sequence length="266" mass="29173">MEVLILPDRERAATLAARIIARELRADPGLVLGLATGRTMERVYARLADLHAREGLDFSRCTTFNLDEYIGIPADHPGSYRRYMDERLFGPVDIPRARTHLPDGMAPDLAAACRDYEARIRDAGGIGLQLLGLGSDGHIGFNEPLSALRSRTREKALTPATLAQNAEMFGGDPDRVPRRALTMGVGTILDSRRCLMLVTGETKADILARAVEGPITAMVTASALQLHPCCQVVVDEEAAARLQGTDYYRWILAHEPEWASDRDLLA</sequence>
<evidence type="ECO:0000256" key="2">
    <source>
        <dbReference type="HAMAP-Rule" id="MF_01241"/>
    </source>
</evidence>
<dbReference type="GO" id="GO:0006046">
    <property type="term" value="P:N-acetylglucosamine catabolic process"/>
    <property type="evidence" value="ECO:0007669"/>
    <property type="project" value="UniProtKB-UniRule"/>
</dbReference>
<dbReference type="RefSeq" id="WP_243333461.1">
    <property type="nucleotide sequence ID" value="NZ_AP027081.1"/>
</dbReference>
<keyword evidence="5" id="KW-1185">Reference proteome</keyword>
<dbReference type="InterPro" id="IPR006148">
    <property type="entry name" value="Glc/Gal-6P_isomerase"/>
</dbReference>
<keyword evidence="1 2" id="KW-0378">Hydrolase</keyword>
<comment type="pathway">
    <text evidence="2">Amino-sugar metabolism; N-acetylneuraminate degradation; D-fructose 6-phosphate from N-acetylneuraminate: step 5/5.</text>
</comment>
<dbReference type="GO" id="GO:0005737">
    <property type="term" value="C:cytoplasm"/>
    <property type="evidence" value="ECO:0007669"/>
    <property type="project" value="TreeGrafter"/>
</dbReference>
<organism evidence="4 5">
    <name type="scientific">Mesoterricola sediminis</name>
    <dbReference type="NCBI Taxonomy" id="2927980"/>
    <lineage>
        <taxon>Bacteria</taxon>
        <taxon>Pseudomonadati</taxon>
        <taxon>Acidobacteriota</taxon>
        <taxon>Holophagae</taxon>
        <taxon>Holophagales</taxon>
        <taxon>Holophagaceae</taxon>
        <taxon>Mesoterricola</taxon>
    </lineage>
</organism>
<dbReference type="InterPro" id="IPR004547">
    <property type="entry name" value="Glucosamine6P_isomerase"/>
</dbReference>
<feature type="active site" description="Proton acceptor; for enolization step" evidence="2">
    <location>
        <position position="67"/>
    </location>
</feature>
<comment type="caution">
    <text evidence="2">Lacks conserved residue(s) required for the propagation of feature annotation.</text>
</comment>
<feature type="active site" description="For ring-opening step" evidence="2">
    <location>
        <position position="136"/>
    </location>
</feature>
<evidence type="ECO:0000259" key="3">
    <source>
        <dbReference type="Pfam" id="PF01182"/>
    </source>
</evidence>
<dbReference type="Pfam" id="PF01182">
    <property type="entry name" value="Glucosamine_iso"/>
    <property type="match status" value="1"/>
</dbReference>
<dbReference type="GO" id="GO:0006043">
    <property type="term" value="P:glucosamine catabolic process"/>
    <property type="evidence" value="ECO:0007669"/>
    <property type="project" value="TreeGrafter"/>
</dbReference>
<feature type="active site" description="For ring-opening step" evidence="2">
    <location>
        <position position="143"/>
    </location>
</feature>
<proteinExistence type="inferred from homology"/>
<dbReference type="NCBIfam" id="TIGR00502">
    <property type="entry name" value="nagB"/>
    <property type="match status" value="1"/>
</dbReference>